<gene>
    <name evidence="11" type="primary">whiB</name>
    <name evidence="13" type="ORF">C7474_2236</name>
</gene>
<sequence length="92" mass="10186">MSAFIIPTHTDTPTNLAIHPEPWTREALCAQTDPEAFFPEKGGDTTSARKVCAACPVATQCLEYALRTNQEHGFWGGLSARSRRQLRKTTQP</sequence>
<dbReference type="GO" id="GO:0046872">
    <property type="term" value="F:metal ion binding"/>
    <property type="evidence" value="ECO:0007669"/>
    <property type="project" value="UniProtKB-KW"/>
</dbReference>
<evidence type="ECO:0000313" key="13">
    <source>
        <dbReference type="EMBL" id="RLK47641.1"/>
    </source>
</evidence>
<dbReference type="GO" id="GO:0051539">
    <property type="term" value="F:4 iron, 4 sulfur cluster binding"/>
    <property type="evidence" value="ECO:0007669"/>
    <property type="project" value="UniProtKB-UniRule"/>
</dbReference>
<accession>A0A498C5A1</accession>
<keyword evidence="9 11" id="KW-1015">Disulfide bond</keyword>
<dbReference type="InterPro" id="IPR003482">
    <property type="entry name" value="Whib"/>
</dbReference>
<organism evidence="13 14">
    <name type="scientific">Microbacterium telephonicum</name>
    <dbReference type="NCBI Taxonomy" id="1714841"/>
    <lineage>
        <taxon>Bacteria</taxon>
        <taxon>Bacillati</taxon>
        <taxon>Actinomycetota</taxon>
        <taxon>Actinomycetes</taxon>
        <taxon>Micrococcales</taxon>
        <taxon>Microbacteriaceae</taxon>
        <taxon>Microbacterium</taxon>
    </lineage>
</organism>
<evidence type="ECO:0000256" key="4">
    <source>
        <dbReference type="ARBA" id="ARBA00022723"/>
    </source>
</evidence>
<evidence type="ECO:0000256" key="1">
    <source>
        <dbReference type="ARBA" id="ARBA00004496"/>
    </source>
</evidence>
<feature type="domain" description="4Fe-4S Wbl-type" evidence="12">
    <location>
        <begin position="28"/>
        <end position="85"/>
    </location>
</feature>
<dbReference type="PANTHER" id="PTHR38839">
    <property type="entry name" value="TRANSCRIPTIONAL REGULATOR WHID-RELATED"/>
    <property type="match status" value="1"/>
</dbReference>
<dbReference type="GO" id="GO:0035731">
    <property type="term" value="F:dinitrosyl-iron complex binding"/>
    <property type="evidence" value="ECO:0007669"/>
    <property type="project" value="UniProtKB-UniRule"/>
</dbReference>
<keyword evidence="14" id="KW-1185">Reference proteome</keyword>
<dbReference type="HAMAP" id="MF_01479">
    <property type="entry name" value="WhiB"/>
    <property type="match status" value="1"/>
</dbReference>
<reference evidence="13 14" key="1">
    <citation type="journal article" date="2015" name="Stand. Genomic Sci.">
        <title>Genomic Encyclopedia of Bacterial and Archaeal Type Strains, Phase III: the genomes of soil and plant-associated and newly described type strains.</title>
        <authorList>
            <person name="Whitman W.B."/>
            <person name="Woyke T."/>
            <person name="Klenk H.P."/>
            <person name="Zhou Y."/>
            <person name="Lilburn T.G."/>
            <person name="Beck B.J."/>
            <person name="De Vos P."/>
            <person name="Vandamme P."/>
            <person name="Eisen J.A."/>
            <person name="Garrity G."/>
            <person name="Hugenholtz P."/>
            <person name="Kyrpides N.C."/>
        </authorList>
    </citation>
    <scope>NUCLEOTIDE SEQUENCE [LARGE SCALE GENOMIC DNA]</scope>
    <source>
        <strain evidence="13 14">S2T63</strain>
    </source>
</reference>
<keyword evidence="5 11" id="KW-0408">Iron</keyword>
<dbReference type="InterPro" id="IPR034768">
    <property type="entry name" value="4FE4S_WBL"/>
</dbReference>
<comment type="caution">
    <text evidence="13">The sequence shown here is derived from an EMBL/GenBank/DDBJ whole genome shotgun (WGS) entry which is preliminary data.</text>
</comment>
<dbReference type="PROSITE" id="PS51674">
    <property type="entry name" value="4FE4S_WBL"/>
    <property type="match status" value="1"/>
</dbReference>
<evidence type="ECO:0000256" key="2">
    <source>
        <dbReference type="ARBA" id="ARBA00006597"/>
    </source>
</evidence>
<feature type="binding site" evidence="11">
    <location>
        <position position="61"/>
    </location>
    <ligand>
        <name>[4Fe-4S] cluster</name>
        <dbReference type="ChEBI" id="CHEBI:49883"/>
    </ligand>
</feature>
<feature type="binding site" evidence="11">
    <location>
        <position position="55"/>
    </location>
    <ligand>
        <name>[4Fe-4S] cluster</name>
        <dbReference type="ChEBI" id="CHEBI:49883"/>
    </ligand>
</feature>
<evidence type="ECO:0000256" key="11">
    <source>
        <dbReference type="HAMAP-Rule" id="MF_01479"/>
    </source>
</evidence>
<dbReference type="Pfam" id="PF02467">
    <property type="entry name" value="Whib"/>
    <property type="match status" value="1"/>
</dbReference>
<dbReference type="Proteomes" id="UP000273158">
    <property type="component" value="Unassembled WGS sequence"/>
</dbReference>
<comment type="PTM">
    <text evidence="11">Upon Fe-S cluster removal intramolecular disulfide bonds are formed.</text>
</comment>
<evidence type="ECO:0000256" key="9">
    <source>
        <dbReference type="ARBA" id="ARBA00023157"/>
    </source>
</evidence>
<evidence type="ECO:0000256" key="8">
    <source>
        <dbReference type="ARBA" id="ARBA00023125"/>
    </source>
</evidence>
<protein>
    <recommendedName>
        <fullName evidence="11">Transcriptional regulator WhiB</fullName>
    </recommendedName>
</protein>
<evidence type="ECO:0000313" key="14">
    <source>
        <dbReference type="Proteomes" id="UP000273158"/>
    </source>
</evidence>
<evidence type="ECO:0000259" key="12">
    <source>
        <dbReference type="PROSITE" id="PS51674"/>
    </source>
</evidence>
<keyword evidence="6 11" id="KW-0411">Iron-sulfur</keyword>
<evidence type="ECO:0000256" key="5">
    <source>
        <dbReference type="ARBA" id="ARBA00023004"/>
    </source>
</evidence>
<evidence type="ECO:0000256" key="3">
    <source>
        <dbReference type="ARBA" id="ARBA00022485"/>
    </source>
</evidence>
<feature type="binding site" evidence="11">
    <location>
        <position position="29"/>
    </location>
    <ligand>
        <name>[4Fe-4S] cluster</name>
        <dbReference type="ChEBI" id="CHEBI:49883"/>
    </ligand>
</feature>
<comment type="subcellular location">
    <subcellularLocation>
        <location evidence="1 11">Cytoplasm</location>
    </subcellularLocation>
</comment>
<comment type="function">
    <text evidence="11">Acts as a transcriptional regulator. Probably redox-responsive. The apo- but not holo-form probably binds DNA.</text>
</comment>
<dbReference type="GO" id="GO:0047134">
    <property type="term" value="F:protein-disulfide reductase [NAD(P)H] activity"/>
    <property type="evidence" value="ECO:0007669"/>
    <property type="project" value="TreeGrafter"/>
</dbReference>
<dbReference type="GO" id="GO:0005737">
    <property type="term" value="C:cytoplasm"/>
    <property type="evidence" value="ECO:0007669"/>
    <property type="project" value="UniProtKB-SubCell"/>
</dbReference>
<dbReference type="AlphaFoldDB" id="A0A498C5A1"/>
<proteinExistence type="inferred from homology"/>
<evidence type="ECO:0000256" key="6">
    <source>
        <dbReference type="ARBA" id="ARBA00023014"/>
    </source>
</evidence>
<dbReference type="GO" id="GO:0045892">
    <property type="term" value="P:negative regulation of DNA-templated transcription"/>
    <property type="evidence" value="ECO:0007669"/>
    <property type="project" value="TreeGrafter"/>
</dbReference>
<comment type="similarity">
    <text evidence="2 11">Belongs to the WhiB family.</text>
</comment>
<evidence type="ECO:0000256" key="7">
    <source>
        <dbReference type="ARBA" id="ARBA00023015"/>
    </source>
</evidence>
<keyword evidence="7 11" id="KW-0805">Transcription regulation</keyword>
<feature type="binding site" evidence="11">
    <location>
        <position position="52"/>
    </location>
    <ligand>
        <name>[4Fe-4S] cluster</name>
        <dbReference type="ChEBI" id="CHEBI:49883"/>
    </ligand>
</feature>
<evidence type="ECO:0000256" key="10">
    <source>
        <dbReference type="ARBA" id="ARBA00023163"/>
    </source>
</evidence>
<dbReference type="EMBL" id="RCDB01000003">
    <property type="protein sequence ID" value="RLK47641.1"/>
    <property type="molecule type" value="Genomic_DNA"/>
</dbReference>
<keyword evidence="4 11" id="KW-0479">Metal-binding</keyword>
<keyword evidence="3 11" id="KW-0004">4Fe-4S</keyword>
<comment type="PTM">
    <text evidence="11">The Fe-S cluster can be nitrosylated by nitric oxide (NO).</text>
</comment>
<comment type="cofactor">
    <cofactor evidence="11">
        <name>[4Fe-4S] cluster</name>
        <dbReference type="ChEBI" id="CHEBI:49883"/>
    </cofactor>
    <text evidence="11">Binds 1 [4Fe-4S] cluster per subunit. Following nitrosylation of the [4Fe-4S] cluster binds 1 [4Fe-8(NO)] cluster per subunit.</text>
</comment>
<keyword evidence="10 11" id="KW-0804">Transcription</keyword>
<name>A0A498C5A1_9MICO</name>
<keyword evidence="8 11" id="KW-0238">DNA-binding</keyword>
<dbReference type="PANTHER" id="PTHR38839:SF4">
    <property type="entry name" value="TRANSCRIPTIONAL REGULATOR WHIB"/>
    <property type="match status" value="1"/>
</dbReference>
<dbReference type="GO" id="GO:0003677">
    <property type="term" value="F:DNA binding"/>
    <property type="evidence" value="ECO:0007669"/>
    <property type="project" value="UniProtKB-UniRule"/>
</dbReference>
<dbReference type="GO" id="GO:0045454">
    <property type="term" value="P:cell redox homeostasis"/>
    <property type="evidence" value="ECO:0007669"/>
    <property type="project" value="TreeGrafter"/>
</dbReference>
<keyword evidence="11" id="KW-0963">Cytoplasm</keyword>